<gene>
    <name evidence="1" type="ORF">BV22DRAFT_1134608</name>
</gene>
<sequence length="244" mass="24397">MSTSFSANATPPAPAANNGNVASVDVLAAALSGLTLDASSASTLIAAIVSATTNANTAPASASSDFYNTTDLTDSTPPTRPSSPTSSAPLALTDIITTPATTPGAVNVTSPAPIPAPAPPVAANATTIAQVAAANAAAFAAFLEAASGVQGVVTALPPPPPPAPQIWKQSYRAFVYEVPSPSALPPFYCISKGTRVGVFSGWQTTSPLVIGVSRSCHSRVSSRDAGIDKFHNTVDTRGVEVLLG</sequence>
<keyword evidence="2" id="KW-1185">Reference proteome</keyword>
<proteinExistence type="predicted"/>
<organism evidence="1 2">
    <name type="scientific">Leucogyrophana mollusca</name>
    <dbReference type="NCBI Taxonomy" id="85980"/>
    <lineage>
        <taxon>Eukaryota</taxon>
        <taxon>Fungi</taxon>
        <taxon>Dikarya</taxon>
        <taxon>Basidiomycota</taxon>
        <taxon>Agaricomycotina</taxon>
        <taxon>Agaricomycetes</taxon>
        <taxon>Agaricomycetidae</taxon>
        <taxon>Boletales</taxon>
        <taxon>Boletales incertae sedis</taxon>
        <taxon>Leucogyrophana</taxon>
    </lineage>
</organism>
<accession>A0ACB8AZK1</accession>
<reference evidence="1" key="1">
    <citation type="journal article" date="2021" name="New Phytol.">
        <title>Evolutionary innovations through gain and loss of genes in the ectomycorrhizal Boletales.</title>
        <authorList>
            <person name="Wu G."/>
            <person name="Miyauchi S."/>
            <person name="Morin E."/>
            <person name="Kuo A."/>
            <person name="Drula E."/>
            <person name="Varga T."/>
            <person name="Kohler A."/>
            <person name="Feng B."/>
            <person name="Cao Y."/>
            <person name="Lipzen A."/>
            <person name="Daum C."/>
            <person name="Hundley H."/>
            <person name="Pangilinan J."/>
            <person name="Johnson J."/>
            <person name="Barry K."/>
            <person name="LaButti K."/>
            <person name="Ng V."/>
            <person name="Ahrendt S."/>
            <person name="Min B."/>
            <person name="Choi I.G."/>
            <person name="Park H."/>
            <person name="Plett J.M."/>
            <person name="Magnuson J."/>
            <person name="Spatafora J.W."/>
            <person name="Nagy L.G."/>
            <person name="Henrissat B."/>
            <person name="Grigoriev I.V."/>
            <person name="Yang Z.L."/>
            <person name="Xu J."/>
            <person name="Martin F.M."/>
        </authorList>
    </citation>
    <scope>NUCLEOTIDE SEQUENCE</scope>
    <source>
        <strain evidence="1">KUC20120723A-06</strain>
    </source>
</reference>
<protein>
    <submittedName>
        <fullName evidence="1">Uncharacterized protein</fullName>
    </submittedName>
</protein>
<comment type="caution">
    <text evidence="1">The sequence shown here is derived from an EMBL/GenBank/DDBJ whole genome shotgun (WGS) entry which is preliminary data.</text>
</comment>
<name>A0ACB8AZK1_9AGAM</name>
<dbReference type="EMBL" id="MU266790">
    <property type="protein sequence ID" value="KAH7918409.1"/>
    <property type="molecule type" value="Genomic_DNA"/>
</dbReference>
<dbReference type="Proteomes" id="UP000790709">
    <property type="component" value="Unassembled WGS sequence"/>
</dbReference>
<evidence type="ECO:0000313" key="1">
    <source>
        <dbReference type="EMBL" id="KAH7918409.1"/>
    </source>
</evidence>
<evidence type="ECO:0000313" key="2">
    <source>
        <dbReference type="Proteomes" id="UP000790709"/>
    </source>
</evidence>